<feature type="domain" description="Reverse transcriptase Ty1/copia-type" evidence="1">
    <location>
        <begin position="279"/>
        <end position="367"/>
    </location>
</feature>
<evidence type="ECO:0000259" key="1">
    <source>
        <dbReference type="Pfam" id="PF07727"/>
    </source>
</evidence>
<evidence type="ECO:0000313" key="3">
    <source>
        <dbReference type="RefSeq" id="XP_020547591.1"/>
    </source>
</evidence>
<dbReference type="InterPro" id="IPR013103">
    <property type="entry name" value="RVT_2"/>
</dbReference>
<dbReference type="RefSeq" id="XP_020547591.1">
    <property type="nucleotide sequence ID" value="XM_020691932.1"/>
</dbReference>
<dbReference type="Pfam" id="PF07727">
    <property type="entry name" value="RVT_2"/>
    <property type="match status" value="2"/>
</dbReference>
<reference evidence="3" key="1">
    <citation type="submission" date="2025-08" db="UniProtKB">
        <authorList>
            <consortium name="RefSeq"/>
        </authorList>
    </citation>
    <scope>IDENTIFICATION</scope>
</reference>
<keyword evidence="2" id="KW-1185">Reference proteome</keyword>
<evidence type="ECO:0000313" key="2">
    <source>
        <dbReference type="Proteomes" id="UP000504604"/>
    </source>
</evidence>
<organism evidence="2 3">
    <name type="scientific">Sesamum indicum</name>
    <name type="common">Oriental sesame</name>
    <name type="synonym">Sesamum orientale</name>
    <dbReference type="NCBI Taxonomy" id="4182"/>
    <lineage>
        <taxon>Eukaryota</taxon>
        <taxon>Viridiplantae</taxon>
        <taxon>Streptophyta</taxon>
        <taxon>Embryophyta</taxon>
        <taxon>Tracheophyta</taxon>
        <taxon>Spermatophyta</taxon>
        <taxon>Magnoliopsida</taxon>
        <taxon>eudicotyledons</taxon>
        <taxon>Gunneridae</taxon>
        <taxon>Pentapetalae</taxon>
        <taxon>asterids</taxon>
        <taxon>lamiids</taxon>
        <taxon>Lamiales</taxon>
        <taxon>Pedaliaceae</taxon>
        <taxon>Sesamum</taxon>
    </lineage>
</organism>
<name>A0A8M8UUT7_SESIN</name>
<feature type="domain" description="Reverse transcriptase Ty1/copia-type" evidence="1">
    <location>
        <begin position="211"/>
        <end position="263"/>
    </location>
</feature>
<proteinExistence type="predicted"/>
<dbReference type="AlphaFoldDB" id="A0A8M8UUT7"/>
<dbReference type="KEGG" id="sind:110011578"/>
<dbReference type="Proteomes" id="UP000504604">
    <property type="component" value="Linkage group LG2"/>
</dbReference>
<sequence>MSKNPLTPIMKTNEFNGTNYNDRLRNFRIVLNFENQSYVLDKPLPTAFSEGSSPEERVTFEKWLESNIILALMTNDIQKQYDKIEDVSSIMLHMKEDYAVLDRHIRYAATKALFRTKMTEGSSATIHKSAPVVLVGEASTSKAKSKRARRWKWKKGKGKTVAATANAHSTSAILVGKAKEKGKMAGHSVLERNRRLRKDEMVLSLGDDMAVYIHKLGADEEVTAFKERIVAKGYTQRPRVGFEETNSPVAMAKSIQILLASAAYVSPLLENSRRFVVSKRSIYSLKQASRSWNTHLDEVIWGYDFIKNEFDPCIYKKINRSLVAYLVLYVDDILLIGSDAKMLGDTKAWSSSQFFMKDMGETSDILALRSTGIDLRRY</sequence>
<protein>
    <submittedName>
        <fullName evidence="3">Uncharacterized protein LOC110011578</fullName>
    </submittedName>
</protein>
<accession>A0A8M8UUT7</accession>
<gene>
    <name evidence="3" type="primary">LOC110011578</name>
</gene>
<dbReference type="OrthoDB" id="1645289at2759"/>
<dbReference type="GeneID" id="110011578"/>